<evidence type="ECO:0000313" key="1">
    <source>
        <dbReference type="EMBL" id="TFD00577.1"/>
    </source>
</evidence>
<accession>A0ABY2JA85</accession>
<organism evidence="1 2">
    <name type="scientific">Cryobacterium sandaracinum</name>
    <dbReference type="NCBI Taxonomy" id="1259247"/>
    <lineage>
        <taxon>Bacteria</taxon>
        <taxon>Bacillati</taxon>
        <taxon>Actinomycetota</taxon>
        <taxon>Actinomycetes</taxon>
        <taxon>Micrococcales</taxon>
        <taxon>Microbacteriaceae</taxon>
        <taxon>Cryobacterium</taxon>
    </lineage>
</organism>
<dbReference type="NCBIfam" id="TIGR03882">
    <property type="entry name" value="cyclo_dehyd_2"/>
    <property type="match status" value="1"/>
</dbReference>
<proteinExistence type="predicted"/>
<dbReference type="InterPro" id="IPR022291">
    <property type="entry name" value="Bacteriocin_synth_cyclodeHase"/>
</dbReference>
<reference evidence="1 2" key="1">
    <citation type="submission" date="2019-03" db="EMBL/GenBank/DDBJ databases">
        <title>Genomics of glacier-inhabiting Cryobacterium strains.</title>
        <authorList>
            <person name="Liu Q."/>
            <person name="Xin Y.-H."/>
        </authorList>
    </citation>
    <scope>NUCLEOTIDE SEQUENCE [LARGE SCALE GENOMIC DNA]</scope>
    <source>
        <strain evidence="1 2">TMT2-16</strain>
    </source>
</reference>
<comment type="caution">
    <text evidence="1">The sequence shown here is derived from an EMBL/GenBank/DDBJ whole genome shotgun (WGS) entry which is preliminary data.</text>
</comment>
<name>A0ABY2JA85_9MICO</name>
<dbReference type="EMBL" id="SOGO01000035">
    <property type="protein sequence ID" value="TFD00577.1"/>
    <property type="molecule type" value="Genomic_DNA"/>
</dbReference>
<evidence type="ECO:0000313" key="2">
    <source>
        <dbReference type="Proteomes" id="UP000297851"/>
    </source>
</evidence>
<dbReference type="Gene3D" id="3.40.50.720">
    <property type="entry name" value="NAD(P)-binding Rossmann-like Domain"/>
    <property type="match status" value="1"/>
</dbReference>
<gene>
    <name evidence="1" type="ORF">E3T25_12920</name>
</gene>
<dbReference type="Proteomes" id="UP000297851">
    <property type="component" value="Unassembled WGS sequence"/>
</dbReference>
<protein>
    <submittedName>
        <fullName evidence="1">TOMM leader peptide-binding protein</fullName>
    </submittedName>
</protein>
<sequence length="300" mass="32057">MTRAGARRVRHHRRMTLRLDPRYPVVWRSPDIIQVGVDHPLVVITALSPGLERVLAALFVGVPRSGALMIGREGGASDEAILALLRALRPALLVTAENVPGPARMPEPVAVAPPPRICVDGCGLTADLIRTLIGTLGLTLAKTDDPGTGLAVVLGHYALEPERHGRWLRRDIPHLPVVFSDSEVRIGPLVEPGVGPCLYCLELAHMDSDPSWAALACQLLSRRAPTETPRAGIDVAALVAGIGHDWLVLGRSTLTETALVFDVASATLKRRGYRPHESCGCRTVPGNVTALPGAGRPVRD</sequence>
<keyword evidence="2" id="KW-1185">Reference proteome</keyword>